<dbReference type="EMBL" id="JARQZJ010000121">
    <property type="protein sequence ID" value="KAK9888778.1"/>
    <property type="molecule type" value="Genomic_DNA"/>
</dbReference>
<name>A0AAW1V5Y3_9CUCU</name>
<evidence type="ECO:0000313" key="2">
    <source>
        <dbReference type="Proteomes" id="UP001431783"/>
    </source>
</evidence>
<protein>
    <submittedName>
        <fullName evidence="1">Uncharacterized protein</fullName>
    </submittedName>
</protein>
<dbReference type="AlphaFoldDB" id="A0AAW1V5Y3"/>
<reference evidence="1 2" key="1">
    <citation type="submission" date="2023-03" db="EMBL/GenBank/DDBJ databases">
        <title>Genome insight into feeding habits of ladybird beetles.</title>
        <authorList>
            <person name="Li H.-S."/>
            <person name="Huang Y.-H."/>
            <person name="Pang H."/>
        </authorList>
    </citation>
    <scope>NUCLEOTIDE SEQUENCE [LARGE SCALE GENOMIC DNA]</scope>
    <source>
        <strain evidence="1">SYSU_2023b</strain>
        <tissue evidence="1">Whole body</tissue>
    </source>
</reference>
<dbReference type="Proteomes" id="UP001431783">
    <property type="component" value="Unassembled WGS sequence"/>
</dbReference>
<sequence length="126" mass="14649">MTRVIVEFRNSRKYVWNSERGITKNNLPGKIPVCIEYKKKWKMKCSYRYTTSDESERLMNKSDVCILACSVRVELHKKGCITEPVTFGGGSSTVWVVYFPTPAPSSLDTYQVDRECRHVEYCFCRS</sequence>
<keyword evidence="2" id="KW-1185">Reference proteome</keyword>
<comment type="caution">
    <text evidence="1">The sequence shown here is derived from an EMBL/GenBank/DDBJ whole genome shotgun (WGS) entry which is preliminary data.</text>
</comment>
<proteinExistence type="predicted"/>
<accession>A0AAW1V5Y3</accession>
<evidence type="ECO:0000313" key="1">
    <source>
        <dbReference type="EMBL" id="KAK9888778.1"/>
    </source>
</evidence>
<gene>
    <name evidence="1" type="ORF">WA026_001003</name>
</gene>
<organism evidence="1 2">
    <name type="scientific">Henosepilachna vigintioctopunctata</name>
    <dbReference type="NCBI Taxonomy" id="420089"/>
    <lineage>
        <taxon>Eukaryota</taxon>
        <taxon>Metazoa</taxon>
        <taxon>Ecdysozoa</taxon>
        <taxon>Arthropoda</taxon>
        <taxon>Hexapoda</taxon>
        <taxon>Insecta</taxon>
        <taxon>Pterygota</taxon>
        <taxon>Neoptera</taxon>
        <taxon>Endopterygota</taxon>
        <taxon>Coleoptera</taxon>
        <taxon>Polyphaga</taxon>
        <taxon>Cucujiformia</taxon>
        <taxon>Coccinelloidea</taxon>
        <taxon>Coccinellidae</taxon>
        <taxon>Epilachninae</taxon>
        <taxon>Epilachnini</taxon>
        <taxon>Henosepilachna</taxon>
    </lineage>
</organism>